<dbReference type="AlphaFoldDB" id="A0A2J8IM93"/>
<proteinExistence type="predicted"/>
<reference evidence="2 3" key="1">
    <citation type="submission" date="2017-12" db="EMBL/GenBank/DDBJ databases">
        <title>High-resolution comparative analysis of great ape genomes.</title>
        <authorList>
            <person name="Pollen A."/>
            <person name="Hastie A."/>
            <person name="Hormozdiari F."/>
            <person name="Dougherty M."/>
            <person name="Liu R."/>
            <person name="Chaisson M."/>
            <person name="Hoppe E."/>
            <person name="Hill C."/>
            <person name="Pang A."/>
            <person name="Hillier L."/>
            <person name="Baker C."/>
            <person name="Armstrong J."/>
            <person name="Shendure J."/>
            <person name="Paten B."/>
            <person name="Wilson R."/>
            <person name="Chao H."/>
            <person name="Schneider V."/>
            <person name="Ventura M."/>
            <person name="Kronenberg Z."/>
            <person name="Murali S."/>
            <person name="Gordon D."/>
            <person name="Cantsilieris S."/>
            <person name="Munson K."/>
            <person name="Nelson B."/>
            <person name="Raja A."/>
            <person name="Underwood J."/>
            <person name="Diekhans M."/>
            <person name="Fiddes I."/>
            <person name="Haussler D."/>
            <person name="Eichler E."/>
        </authorList>
    </citation>
    <scope>NUCLEOTIDE SEQUENCE [LARGE SCALE GENOMIC DNA]</scope>
    <source>
        <strain evidence="2">Yerkes chimp pedigree #C0471</strain>
    </source>
</reference>
<evidence type="ECO:0000313" key="2">
    <source>
        <dbReference type="EMBL" id="PNI11632.1"/>
    </source>
</evidence>
<evidence type="ECO:0000313" key="3">
    <source>
        <dbReference type="Proteomes" id="UP000236370"/>
    </source>
</evidence>
<feature type="compositionally biased region" description="Basic and acidic residues" evidence="1">
    <location>
        <begin position="33"/>
        <end position="54"/>
    </location>
</feature>
<dbReference type="Proteomes" id="UP000236370">
    <property type="component" value="Unassembled WGS sequence"/>
</dbReference>
<feature type="region of interest" description="Disordered" evidence="1">
    <location>
        <begin position="20"/>
        <end position="106"/>
    </location>
</feature>
<feature type="compositionally biased region" description="Low complexity" evidence="1">
    <location>
        <begin position="58"/>
        <end position="69"/>
    </location>
</feature>
<evidence type="ECO:0000256" key="1">
    <source>
        <dbReference type="SAM" id="MobiDB-lite"/>
    </source>
</evidence>
<name>A0A2J8IM93_PANTR</name>
<accession>A0A2J8IM93</accession>
<feature type="non-terminal residue" evidence="2">
    <location>
        <position position="1"/>
    </location>
</feature>
<comment type="caution">
    <text evidence="2">The sequence shown here is derived from an EMBL/GenBank/DDBJ whole genome shotgun (WGS) entry which is preliminary data.</text>
</comment>
<dbReference type="EMBL" id="NBAG03000709">
    <property type="protein sequence ID" value="PNI11632.1"/>
    <property type="molecule type" value="Genomic_DNA"/>
</dbReference>
<protein>
    <submittedName>
        <fullName evidence="2">IZUMO4 isoform 11</fullName>
    </submittedName>
</protein>
<gene>
    <name evidence="2" type="ORF">CK820_G0054997</name>
</gene>
<sequence>PQQLLQEVLLLPPPCELQVLVGGRHPRVRGAAHRLERRHDEGAAPGHPRQDHPGEAGPSGDSSVPDDGSALPGEDVLPRVFPQRAAKHLPGAGAPHPERHHRKPHRLSAPLWSSAQWKSAVQGLLNYINNWHKPRSSAFFWPGTHTATPAL</sequence>
<organism evidence="2 3">
    <name type="scientific">Pan troglodytes</name>
    <name type="common">Chimpanzee</name>
    <dbReference type="NCBI Taxonomy" id="9598"/>
    <lineage>
        <taxon>Eukaryota</taxon>
        <taxon>Metazoa</taxon>
        <taxon>Chordata</taxon>
        <taxon>Craniata</taxon>
        <taxon>Vertebrata</taxon>
        <taxon>Euteleostomi</taxon>
        <taxon>Mammalia</taxon>
        <taxon>Eutheria</taxon>
        <taxon>Euarchontoglires</taxon>
        <taxon>Primates</taxon>
        <taxon>Haplorrhini</taxon>
        <taxon>Catarrhini</taxon>
        <taxon>Hominidae</taxon>
        <taxon>Pan</taxon>
    </lineage>
</organism>